<dbReference type="PRINTS" id="PR00598">
    <property type="entry name" value="HTHMARR"/>
</dbReference>
<dbReference type="SMART" id="SM00347">
    <property type="entry name" value="HTH_MARR"/>
    <property type="match status" value="1"/>
</dbReference>
<dbReference type="RefSeq" id="WP_207134699.1">
    <property type="nucleotide sequence ID" value="NZ_JAFLNA010000008.1"/>
</dbReference>
<dbReference type="Gene3D" id="1.10.10.10">
    <property type="entry name" value="Winged helix-like DNA-binding domain superfamily/Winged helix DNA-binding domain"/>
    <property type="match status" value="1"/>
</dbReference>
<keyword evidence="3" id="KW-0804">Transcription</keyword>
<accession>A0ABS3EJX7</accession>
<organism evidence="5 6">
    <name type="scientific">Agrobacterium burrii</name>
    <dbReference type="NCBI Taxonomy" id="2815339"/>
    <lineage>
        <taxon>Bacteria</taxon>
        <taxon>Pseudomonadati</taxon>
        <taxon>Pseudomonadota</taxon>
        <taxon>Alphaproteobacteria</taxon>
        <taxon>Hyphomicrobiales</taxon>
        <taxon>Rhizobiaceae</taxon>
        <taxon>Rhizobium/Agrobacterium group</taxon>
        <taxon>Agrobacterium</taxon>
        <taxon>Agrobacterium tumefaciens complex</taxon>
    </lineage>
</organism>
<dbReference type="InterPro" id="IPR039422">
    <property type="entry name" value="MarR/SlyA-like"/>
</dbReference>
<protein>
    <submittedName>
        <fullName evidence="5">MarR family transcriptional regulator</fullName>
    </submittedName>
</protein>
<dbReference type="EMBL" id="JAFLNA010000008">
    <property type="protein sequence ID" value="MBO0132262.1"/>
    <property type="molecule type" value="Genomic_DNA"/>
</dbReference>
<evidence type="ECO:0000256" key="2">
    <source>
        <dbReference type="ARBA" id="ARBA00023125"/>
    </source>
</evidence>
<dbReference type="InterPro" id="IPR036388">
    <property type="entry name" value="WH-like_DNA-bd_sf"/>
</dbReference>
<keyword evidence="1" id="KW-0805">Transcription regulation</keyword>
<dbReference type="SUPFAM" id="SSF46785">
    <property type="entry name" value="Winged helix' DNA-binding domain"/>
    <property type="match status" value="1"/>
</dbReference>
<dbReference type="Pfam" id="PF01047">
    <property type="entry name" value="MarR"/>
    <property type="match status" value="1"/>
</dbReference>
<evidence type="ECO:0000256" key="1">
    <source>
        <dbReference type="ARBA" id="ARBA00023015"/>
    </source>
</evidence>
<evidence type="ECO:0000259" key="4">
    <source>
        <dbReference type="PROSITE" id="PS50995"/>
    </source>
</evidence>
<dbReference type="PANTHER" id="PTHR33164">
    <property type="entry name" value="TRANSCRIPTIONAL REGULATOR, MARR FAMILY"/>
    <property type="match status" value="1"/>
</dbReference>
<dbReference type="PROSITE" id="PS50995">
    <property type="entry name" value="HTH_MARR_2"/>
    <property type="match status" value="1"/>
</dbReference>
<proteinExistence type="predicted"/>
<evidence type="ECO:0000313" key="6">
    <source>
        <dbReference type="Proteomes" id="UP000664699"/>
    </source>
</evidence>
<sequence>MIDRTLNDHLSHLLTQANRHLNRQLSAEGVSIDQWRLMKALSESGGMTMGKLAEELALNSPSVTKLVDRMMEDALVYRVPDPDDRRKVRMFLSDKGAALLASQDKRVREHETKVEDSYGNEDAQRLKEMLENLIKQIS</sequence>
<dbReference type="PANTHER" id="PTHR33164:SF64">
    <property type="entry name" value="TRANSCRIPTIONAL REGULATOR SLYA"/>
    <property type="match status" value="1"/>
</dbReference>
<gene>
    <name evidence="5" type="ORF">JZX89_16125</name>
</gene>
<keyword evidence="6" id="KW-1185">Reference proteome</keyword>
<keyword evidence="2" id="KW-0238">DNA-binding</keyword>
<dbReference type="InterPro" id="IPR036390">
    <property type="entry name" value="WH_DNA-bd_sf"/>
</dbReference>
<feature type="domain" description="HTH marR-type" evidence="4">
    <location>
        <begin position="7"/>
        <end position="135"/>
    </location>
</feature>
<evidence type="ECO:0000256" key="3">
    <source>
        <dbReference type="ARBA" id="ARBA00023163"/>
    </source>
</evidence>
<dbReference type="InterPro" id="IPR000835">
    <property type="entry name" value="HTH_MarR-typ"/>
</dbReference>
<dbReference type="Proteomes" id="UP000664699">
    <property type="component" value="Unassembled WGS sequence"/>
</dbReference>
<reference evidence="5 6" key="1">
    <citation type="submission" date="2021-03" db="EMBL/GenBank/DDBJ databases">
        <title>Whole genome sequence of Agrobacterium sp. strain Rnr.</title>
        <authorList>
            <person name="Mafakheri H."/>
            <person name="Taghavi S.M."/>
            <person name="Nemanja K."/>
            <person name="Osdaghi E."/>
        </authorList>
    </citation>
    <scope>NUCLEOTIDE SEQUENCE [LARGE SCALE GENOMIC DNA]</scope>
    <source>
        <strain evidence="5 6">Rnr</strain>
    </source>
</reference>
<evidence type="ECO:0000313" key="5">
    <source>
        <dbReference type="EMBL" id="MBO0132262.1"/>
    </source>
</evidence>
<name>A0ABS3EJX7_9HYPH</name>
<comment type="caution">
    <text evidence="5">The sequence shown here is derived from an EMBL/GenBank/DDBJ whole genome shotgun (WGS) entry which is preliminary data.</text>
</comment>